<keyword evidence="1" id="KW-0732">Signal</keyword>
<reference evidence="2 3" key="1">
    <citation type="submission" date="2019-09" db="EMBL/GenBank/DDBJ databases">
        <title>Complete genome sequence of Arachidicoccus sp. B3-10 isolated from apple orchard soil.</title>
        <authorList>
            <person name="Kim H.S."/>
            <person name="Han K.-I."/>
            <person name="Suh M.K."/>
            <person name="Lee K.C."/>
            <person name="Eom M.K."/>
            <person name="Kim J.-S."/>
            <person name="Kang S.W."/>
            <person name="Sin Y."/>
            <person name="Lee J.-S."/>
        </authorList>
    </citation>
    <scope>NUCLEOTIDE SEQUENCE [LARGE SCALE GENOMIC DNA]</scope>
    <source>
        <strain evidence="2 3">B3-10</strain>
    </source>
</reference>
<organism evidence="2 3">
    <name type="scientific">Rhizosphaericola mali</name>
    <dbReference type="NCBI Taxonomy" id="2545455"/>
    <lineage>
        <taxon>Bacteria</taxon>
        <taxon>Pseudomonadati</taxon>
        <taxon>Bacteroidota</taxon>
        <taxon>Chitinophagia</taxon>
        <taxon>Chitinophagales</taxon>
        <taxon>Chitinophagaceae</taxon>
        <taxon>Rhizosphaericola</taxon>
    </lineage>
</organism>
<dbReference type="Proteomes" id="UP000292424">
    <property type="component" value="Chromosome"/>
</dbReference>
<name>A0A5P2G4R5_9BACT</name>
<protein>
    <submittedName>
        <fullName evidence="2">DUF481 domain-containing protein</fullName>
    </submittedName>
</protein>
<dbReference type="RefSeq" id="WP_131331496.1">
    <property type="nucleotide sequence ID" value="NZ_CP044016.1"/>
</dbReference>
<feature type="signal peptide" evidence="1">
    <location>
        <begin position="1"/>
        <end position="20"/>
    </location>
</feature>
<keyword evidence="3" id="KW-1185">Reference proteome</keyword>
<dbReference type="AlphaFoldDB" id="A0A5P2G4R5"/>
<dbReference type="OrthoDB" id="789864at2"/>
<sequence>MLKSLFSVGIFLLFSTNTFAQFSDSVHNQLSFTGTGNYSKTNTAKTYLLNNSLAYKLRLKKIELNSVNGWIYGSSGDGGLTNNDFTSTMDFNIRKNTHRLYYWGLLNYTTSYSLKIRNQFQTGLGAAYKLWDEKTNWLNVSDGILFETSSITQSDSVQVNYSTIRNSLRLLFHYQINKSITFDANGMYQPSLEYGGDYLVNAGAKVSIQLKSWLNLTSSLTYNKIGRTQKENLIVAYGVTLNNFF</sequence>
<evidence type="ECO:0000313" key="2">
    <source>
        <dbReference type="EMBL" id="QES90515.1"/>
    </source>
</evidence>
<evidence type="ECO:0000256" key="1">
    <source>
        <dbReference type="SAM" id="SignalP"/>
    </source>
</evidence>
<dbReference type="EMBL" id="CP044016">
    <property type="protein sequence ID" value="QES90515.1"/>
    <property type="molecule type" value="Genomic_DNA"/>
</dbReference>
<feature type="chain" id="PRO_5024454754" evidence="1">
    <location>
        <begin position="21"/>
        <end position="245"/>
    </location>
</feature>
<dbReference type="KEGG" id="arac:E0W69_018245"/>
<gene>
    <name evidence="2" type="ORF">E0W69_018245</name>
</gene>
<proteinExistence type="predicted"/>
<dbReference type="InterPro" id="IPR007433">
    <property type="entry name" value="DUF481"/>
</dbReference>
<accession>A0A5P2G4R5</accession>
<evidence type="ECO:0000313" key="3">
    <source>
        <dbReference type="Proteomes" id="UP000292424"/>
    </source>
</evidence>
<dbReference type="Pfam" id="PF04338">
    <property type="entry name" value="DUF481"/>
    <property type="match status" value="1"/>
</dbReference>